<comment type="caution">
    <text evidence="1">The sequence shown here is derived from an EMBL/GenBank/DDBJ whole genome shotgun (WGS) entry which is preliminary data.</text>
</comment>
<name>X6PBA6_RETFI</name>
<dbReference type="AlphaFoldDB" id="X6PBA6"/>
<keyword evidence="2" id="KW-1185">Reference proteome</keyword>
<gene>
    <name evidence="1" type="ORF">RFI_01670</name>
</gene>
<dbReference type="EMBL" id="ASPP01001651">
    <property type="protein sequence ID" value="ETO35393.1"/>
    <property type="molecule type" value="Genomic_DNA"/>
</dbReference>
<dbReference type="OrthoDB" id="6257037at2759"/>
<organism evidence="1 2">
    <name type="scientific">Reticulomyxa filosa</name>
    <dbReference type="NCBI Taxonomy" id="46433"/>
    <lineage>
        <taxon>Eukaryota</taxon>
        <taxon>Sar</taxon>
        <taxon>Rhizaria</taxon>
        <taxon>Retaria</taxon>
        <taxon>Foraminifera</taxon>
        <taxon>Monothalamids</taxon>
        <taxon>Reticulomyxidae</taxon>
        <taxon>Reticulomyxa</taxon>
    </lineage>
</organism>
<feature type="non-terminal residue" evidence="1">
    <location>
        <position position="1"/>
    </location>
</feature>
<protein>
    <submittedName>
        <fullName evidence="1">Uncharacterized protein</fullName>
    </submittedName>
</protein>
<accession>X6PBA6</accession>
<evidence type="ECO:0000313" key="1">
    <source>
        <dbReference type="EMBL" id="ETO35393.1"/>
    </source>
</evidence>
<reference evidence="1 2" key="1">
    <citation type="journal article" date="2013" name="Curr. Biol.">
        <title>The Genome of the Foraminiferan Reticulomyxa filosa.</title>
        <authorList>
            <person name="Glockner G."/>
            <person name="Hulsmann N."/>
            <person name="Schleicher M."/>
            <person name="Noegel A.A."/>
            <person name="Eichinger L."/>
            <person name="Gallinger C."/>
            <person name="Pawlowski J."/>
            <person name="Sierra R."/>
            <person name="Euteneuer U."/>
            <person name="Pillet L."/>
            <person name="Moustafa A."/>
            <person name="Platzer M."/>
            <person name="Groth M."/>
            <person name="Szafranski K."/>
            <person name="Schliwa M."/>
        </authorList>
    </citation>
    <scope>NUCLEOTIDE SEQUENCE [LARGE SCALE GENOMIC DNA]</scope>
</reference>
<sequence>WYPTNAQLALKEMIYQKVINFKIKLFDLHQLKIIQDTVYVKVTRNNELQKLFHEVVKNDYLHITFVHHKWPYLDWYLQEAIQIIHLHERREESEMELYYFKHKREILFVRPYINHALDKKNT</sequence>
<proteinExistence type="predicted"/>
<dbReference type="Proteomes" id="UP000023152">
    <property type="component" value="Unassembled WGS sequence"/>
</dbReference>
<evidence type="ECO:0000313" key="2">
    <source>
        <dbReference type="Proteomes" id="UP000023152"/>
    </source>
</evidence>